<dbReference type="Ensembl" id="ENSLCAT00010052871.1">
    <property type="protein sequence ID" value="ENSLCAP00010051529.1"/>
    <property type="gene ID" value="ENSLCAG00010023992.1"/>
</dbReference>
<dbReference type="Pfam" id="PF13921">
    <property type="entry name" value="Myb_DNA-bind_6"/>
    <property type="match status" value="1"/>
</dbReference>
<dbReference type="Pfam" id="PF00249">
    <property type="entry name" value="Myb_DNA-binding"/>
    <property type="match status" value="1"/>
</dbReference>
<evidence type="ECO:0000259" key="7">
    <source>
        <dbReference type="PROSITE" id="PS51294"/>
    </source>
</evidence>
<dbReference type="Proteomes" id="UP000314980">
    <property type="component" value="Unassembled WGS sequence"/>
</dbReference>
<dbReference type="SUPFAM" id="SSF46689">
    <property type="entry name" value="Homeodomain-like"/>
    <property type="match status" value="2"/>
</dbReference>
<dbReference type="PROSITE" id="PS51294">
    <property type="entry name" value="HTH_MYB"/>
    <property type="match status" value="2"/>
</dbReference>
<dbReference type="Gene3D" id="1.10.10.60">
    <property type="entry name" value="Homeodomain-like"/>
    <property type="match status" value="3"/>
</dbReference>
<evidence type="ECO:0000256" key="1">
    <source>
        <dbReference type="ARBA" id="ARBA00023015"/>
    </source>
</evidence>
<keyword evidence="2" id="KW-0238">DNA-binding</keyword>
<evidence type="ECO:0000256" key="3">
    <source>
        <dbReference type="ARBA" id="ARBA00023163"/>
    </source>
</evidence>
<dbReference type="SMART" id="SM00717">
    <property type="entry name" value="SANT"/>
    <property type="match status" value="3"/>
</dbReference>
<reference evidence="8" key="3">
    <citation type="submission" date="2025-09" db="UniProtKB">
        <authorList>
            <consortium name="Ensembl"/>
        </authorList>
    </citation>
    <scope>IDENTIFICATION</scope>
</reference>
<sequence length="896" mass="100965">MCVQSAAGLLAQREKIQRQIQNLENVLGPHSPICISGDSESSSDESELGLSLSVDSCLQMNLVYQQVLQDTLNQLETLLTHNHRQQMELVSQLSGPIKEPPRQQPASSSYQQPINMYLGRFLKPYFKDKLTGLGPPANQETKEKASRMTGSLDDKNWQKTLLIHSVSRDSLRRLIQPKLSRVDYLSQKLSSAEETDKQQLREQIDSLEREIDLLRYEEELIGDRYEEHDWQKISNIDFEGTREAEDIRCFWQNFLHPSINKSRWSQEEVQQLREVSQRHKERHWETIAEELGTGRTAFMCLQTFQRFVSDSLRRRTWTPAEDALLRELVHRMRIGNFIPYTQMSYFMKGRDPAQLIYRWNQVLDPSLRKGPWTKQEDQLLLQAVSRHGERSWWRIRLEVPGRSDSACRDSFRPVELPSSGEGHSGHPVRSTILGKSGRSIIIGPNPRELRWEERHSSSAMMMVSPDQLRAHLYRKAHKSIDQSSLQTGKQNHQARVMDAGLDYELWAAVTPWIGNLLIPAKSRLTTADALREQGEKTQLTSTSVFLLLLQTMNVDTMGCKEMIEQRRNKVVLLTPPPDPSPVRPKNPKTIAGILQQRKVMKEELQELDLQHNLVLKHIQALKQQQQTQQLIFVQQPQFLPPCLPPSMPSQNHPGVLQMPPNMLLPQAVFVPHPVLQPHAASIQYISSSSPPPHRPSPVGGVTSSLHAPPALHRLIVPPVSVVPMLQNATPTSTASVCPLPAPVTQTLNVVQPLSSNQAPVNQQAVPLMFTTPTPGPSQACPFLKPLSSTLSLPRERGQKAADGQEAVCSNPSEVDIGGAGTGVEGAGDRVTEQGQRIQKPSQKASALQEATDSKVTEFLGTDQSDLIIILLLFSEVCESGTKFRRNLFFTSVQRYS</sequence>
<evidence type="ECO:0000313" key="8">
    <source>
        <dbReference type="Ensembl" id="ENSLCAP00010051529.1"/>
    </source>
</evidence>
<dbReference type="GO" id="GO:0019185">
    <property type="term" value="C:snRNA-activating protein complex"/>
    <property type="evidence" value="ECO:0007669"/>
    <property type="project" value="TreeGrafter"/>
</dbReference>
<dbReference type="InterPro" id="IPR009057">
    <property type="entry name" value="Homeodomain-like_sf"/>
</dbReference>
<keyword evidence="9" id="KW-1185">Reference proteome</keyword>
<protein>
    <recommendedName>
        <fullName evidence="10">Small nuclear RNA activating complex, polypeptide 4</fullName>
    </recommendedName>
</protein>
<feature type="domain" description="Myb-like" evidence="6">
    <location>
        <begin position="364"/>
        <end position="415"/>
    </location>
</feature>
<dbReference type="PANTHER" id="PTHR46621:SF1">
    <property type="entry name" value="SNRNA-ACTIVATING PROTEIN COMPLEX SUBUNIT 4"/>
    <property type="match status" value="1"/>
</dbReference>
<feature type="domain" description="Myb-like" evidence="6">
    <location>
        <begin position="309"/>
        <end position="363"/>
    </location>
</feature>
<dbReference type="GO" id="GO:0001006">
    <property type="term" value="F:RNA polymerase III type 3 promoter sequence-specific DNA binding"/>
    <property type="evidence" value="ECO:0007669"/>
    <property type="project" value="TreeGrafter"/>
</dbReference>
<dbReference type="AlphaFoldDB" id="A0A4W6FJS6"/>
<dbReference type="PROSITE" id="PS50090">
    <property type="entry name" value="MYB_LIKE"/>
    <property type="match status" value="3"/>
</dbReference>
<evidence type="ECO:0000256" key="5">
    <source>
        <dbReference type="SAM" id="Coils"/>
    </source>
</evidence>
<dbReference type="PANTHER" id="PTHR46621">
    <property type="entry name" value="SNRNA-ACTIVATING PROTEIN COMPLEX SUBUNIT 4"/>
    <property type="match status" value="1"/>
</dbReference>
<name>A0A4W6FJS6_LATCA</name>
<dbReference type="CDD" id="cd00167">
    <property type="entry name" value="SANT"/>
    <property type="match status" value="3"/>
</dbReference>
<feature type="domain" description="HTH myb-type" evidence="7">
    <location>
        <begin position="364"/>
        <end position="409"/>
    </location>
</feature>
<evidence type="ECO:0000256" key="2">
    <source>
        <dbReference type="ARBA" id="ARBA00023125"/>
    </source>
</evidence>
<keyword evidence="5" id="KW-0175">Coiled coil</keyword>
<reference evidence="8" key="2">
    <citation type="submission" date="2025-08" db="UniProtKB">
        <authorList>
            <consortium name="Ensembl"/>
        </authorList>
    </citation>
    <scope>IDENTIFICATION</scope>
</reference>
<dbReference type="GO" id="GO:0042795">
    <property type="term" value="P:snRNA transcription by RNA polymerase II"/>
    <property type="evidence" value="ECO:0007669"/>
    <property type="project" value="TreeGrafter"/>
</dbReference>
<dbReference type="InterPro" id="IPR001005">
    <property type="entry name" value="SANT/Myb"/>
</dbReference>
<feature type="domain" description="HTH myb-type" evidence="7">
    <location>
        <begin position="256"/>
        <end position="312"/>
    </location>
</feature>
<keyword evidence="4" id="KW-0539">Nucleus</keyword>
<evidence type="ECO:0000256" key="4">
    <source>
        <dbReference type="ARBA" id="ARBA00023242"/>
    </source>
</evidence>
<organism evidence="8 9">
    <name type="scientific">Lates calcarifer</name>
    <name type="common">Barramundi</name>
    <name type="synonym">Holocentrus calcarifer</name>
    <dbReference type="NCBI Taxonomy" id="8187"/>
    <lineage>
        <taxon>Eukaryota</taxon>
        <taxon>Metazoa</taxon>
        <taxon>Chordata</taxon>
        <taxon>Craniata</taxon>
        <taxon>Vertebrata</taxon>
        <taxon>Euteleostomi</taxon>
        <taxon>Actinopterygii</taxon>
        <taxon>Neopterygii</taxon>
        <taxon>Teleostei</taxon>
        <taxon>Neoteleostei</taxon>
        <taxon>Acanthomorphata</taxon>
        <taxon>Carangaria</taxon>
        <taxon>Carangaria incertae sedis</taxon>
        <taxon>Centropomidae</taxon>
        <taxon>Lates</taxon>
    </lineage>
</organism>
<proteinExistence type="predicted"/>
<feature type="coiled-coil region" evidence="5">
    <location>
        <begin position="190"/>
        <end position="217"/>
    </location>
</feature>
<dbReference type="InterPro" id="IPR017930">
    <property type="entry name" value="Myb_dom"/>
</dbReference>
<dbReference type="InterPro" id="IPR051575">
    <property type="entry name" value="Myb-like_DNA-bd"/>
</dbReference>
<dbReference type="GO" id="GO:0000978">
    <property type="term" value="F:RNA polymerase II cis-regulatory region sequence-specific DNA binding"/>
    <property type="evidence" value="ECO:0007669"/>
    <property type="project" value="TreeGrafter"/>
</dbReference>
<reference evidence="9" key="1">
    <citation type="submission" date="2015-09" db="EMBL/GenBank/DDBJ databases">
        <authorList>
            <person name="Sai Rama Sridatta P."/>
        </authorList>
    </citation>
    <scope>NUCLEOTIDE SEQUENCE [LARGE SCALE GENOMIC DNA]</scope>
</reference>
<dbReference type="GeneTree" id="ENSGT00940000160404"/>
<keyword evidence="3" id="KW-0804">Transcription</keyword>
<accession>A0A4W6FJS6</accession>
<feature type="domain" description="Myb-like" evidence="6">
    <location>
        <begin position="256"/>
        <end position="308"/>
    </location>
</feature>
<evidence type="ECO:0000313" key="9">
    <source>
        <dbReference type="Proteomes" id="UP000314980"/>
    </source>
</evidence>
<evidence type="ECO:0000259" key="6">
    <source>
        <dbReference type="PROSITE" id="PS50090"/>
    </source>
</evidence>
<evidence type="ECO:0008006" key="10">
    <source>
        <dbReference type="Google" id="ProtNLM"/>
    </source>
</evidence>
<keyword evidence="1" id="KW-0805">Transcription regulation</keyword>
<dbReference type="GO" id="GO:0042796">
    <property type="term" value="P:snRNA transcription by RNA polymerase III"/>
    <property type="evidence" value="ECO:0007669"/>
    <property type="project" value="TreeGrafter"/>
</dbReference>